<sequence>MQLTASEPRGEGSKGRLSAWVGQEVLEVDFFCWSAAAHERALHLAGFDRVSWIRPEVSDEGTKLHGSALWRNYLANPHALILDSVAGPYPGSGMAN</sequence>
<gene>
    <name evidence="1" type="ORF">GCM10009864_79990</name>
</gene>
<dbReference type="Proteomes" id="UP001500994">
    <property type="component" value="Unassembled WGS sequence"/>
</dbReference>
<reference evidence="1 2" key="1">
    <citation type="journal article" date="2019" name="Int. J. Syst. Evol. Microbiol.">
        <title>The Global Catalogue of Microorganisms (GCM) 10K type strain sequencing project: providing services to taxonomists for standard genome sequencing and annotation.</title>
        <authorList>
            <consortium name="The Broad Institute Genomics Platform"/>
            <consortium name="The Broad Institute Genome Sequencing Center for Infectious Disease"/>
            <person name="Wu L."/>
            <person name="Ma J."/>
        </authorList>
    </citation>
    <scope>NUCLEOTIDE SEQUENCE [LARGE SCALE GENOMIC DNA]</scope>
    <source>
        <strain evidence="1 2">JCM 16374</strain>
    </source>
</reference>
<proteinExistence type="predicted"/>
<protein>
    <submittedName>
        <fullName evidence="1">Uncharacterized protein</fullName>
    </submittedName>
</protein>
<evidence type="ECO:0000313" key="1">
    <source>
        <dbReference type="EMBL" id="GAA2693233.1"/>
    </source>
</evidence>
<organism evidence="1 2">
    <name type="scientific">Streptomyces lunalinharesii</name>
    <dbReference type="NCBI Taxonomy" id="333384"/>
    <lineage>
        <taxon>Bacteria</taxon>
        <taxon>Bacillati</taxon>
        <taxon>Actinomycetota</taxon>
        <taxon>Actinomycetes</taxon>
        <taxon>Kitasatosporales</taxon>
        <taxon>Streptomycetaceae</taxon>
        <taxon>Streptomyces</taxon>
    </lineage>
</organism>
<dbReference type="RefSeq" id="WP_344584867.1">
    <property type="nucleotide sequence ID" value="NZ_BAAARK010000065.1"/>
</dbReference>
<evidence type="ECO:0000313" key="2">
    <source>
        <dbReference type="Proteomes" id="UP001500994"/>
    </source>
</evidence>
<name>A0ABN3T3P5_9ACTN</name>
<dbReference type="EMBL" id="BAAARK010000065">
    <property type="protein sequence ID" value="GAA2693233.1"/>
    <property type="molecule type" value="Genomic_DNA"/>
</dbReference>
<accession>A0ABN3T3P5</accession>
<keyword evidence="2" id="KW-1185">Reference proteome</keyword>
<comment type="caution">
    <text evidence="1">The sequence shown here is derived from an EMBL/GenBank/DDBJ whole genome shotgun (WGS) entry which is preliminary data.</text>
</comment>